<name>A0A9N7YP52_PLEPL</name>
<protein>
    <submittedName>
        <fullName evidence="2">Uncharacterized protein</fullName>
    </submittedName>
</protein>
<dbReference type="EMBL" id="CADEAL010001335">
    <property type="protein sequence ID" value="CAB1431389.1"/>
    <property type="molecule type" value="Genomic_DNA"/>
</dbReference>
<accession>A0A9N7YP52</accession>
<organism evidence="2 3">
    <name type="scientific">Pleuronectes platessa</name>
    <name type="common">European plaice</name>
    <dbReference type="NCBI Taxonomy" id="8262"/>
    <lineage>
        <taxon>Eukaryota</taxon>
        <taxon>Metazoa</taxon>
        <taxon>Chordata</taxon>
        <taxon>Craniata</taxon>
        <taxon>Vertebrata</taxon>
        <taxon>Euteleostomi</taxon>
        <taxon>Actinopterygii</taxon>
        <taxon>Neopterygii</taxon>
        <taxon>Teleostei</taxon>
        <taxon>Neoteleostei</taxon>
        <taxon>Acanthomorphata</taxon>
        <taxon>Carangaria</taxon>
        <taxon>Pleuronectiformes</taxon>
        <taxon>Pleuronectoidei</taxon>
        <taxon>Pleuronectidae</taxon>
        <taxon>Pleuronectes</taxon>
    </lineage>
</organism>
<gene>
    <name evidence="2" type="ORF">PLEPLA_LOCUS19445</name>
</gene>
<keyword evidence="3" id="KW-1185">Reference proteome</keyword>
<reference evidence="2" key="1">
    <citation type="submission" date="2020-03" db="EMBL/GenBank/DDBJ databases">
        <authorList>
            <person name="Weist P."/>
        </authorList>
    </citation>
    <scope>NUCLEOTIDE SEQUENCE</scope>
</reference>
<feature type="region of interest" description="Disordered" evidence="1">
    <location>
        <begin position="102"/>
        <end position="128"/>
    </location>
</feature>
<evidence type="ECO:0000313" key="2">
    <source>
        <dbReference type="EMBL" id="CAB1431389.1"/>
    </source>
</evidence>
<dbReference type="Proteomes" id="UP001153269">
    <property type="component" value="Unassembled WGS sequence"/>
</dbReference>
<evidence type="ECO:0000256" key="1">
    <source>
        <dbReference type="SAM" id="MobiDB-lite"/>
    </source>
</evidence>
<dbReference type="AlphaFoldDB" id="A0A9N7YP52"/>
<sequence length="128" mass="13701">MHSAQVLGEYVFVLSLRGVEPETTVGFSAHSPTASSPKALCGFCGDVVDGVNTFVPLCTSSAGFAGVQQQLRLINQRYTTSDASGCKLLQRQRGATKILVRTRTSPEAAAKPGTNSLTLNRKNRTDER</sequence>
<comment type="caution">
    <text evidence="2">The sequence shown here is derived from an EMBL/GenBank/DDBJ whole genome shotgun (WGS) entry which is preliminary data.</text>
</comment>
<proteinExistence type="predicted"/>
<evidence type="ECO:0000313" key="3">
    <source>
        <dbReference type="Proteomes" id="UP001153269"/>
    </source>
</evidence>